<evidence type="ECO:0000256" key="1">
    <source>
        <dbReference type="ARBA" id="ARBA00004751"/>
    </source>
</evidence>
<dbReference type="OrthoDB" id="9800864at2"/>
<feature type="region of interest" description="Disordered" evidence="5">
    <location>
        <begin position="553"/>
        <end position="573"/>
    </location>
</feature>
<dbReference type="GO" id="GO:0036440">
    <property type="term" value="F:citrate synthase activity"/>
    <property type="evidence" value="ECO:0007669"/>
    <property type="project" value="UniProtKB-EC"/>
</dbReference>
<feature type="compositionally biased region" description="Basic and acidic residues" evidence="5">
    <location>
        <begin position="201"/>
        <end position="213"/>
    </location>
</feature>
<dbReference type="Pfam" id="PF00285">
    <property type="entry name" value="Citrate_synt"/>
    <property type="match status" value="1"/>
</dbReference>
<dbReference type="KEGG" id="cser:CCO03_15180"/>
<dbReference type="InterPro" id="IPR041657">
    <property type="entry name" value="HTH_17"/>
</dbReference>
<dbReference type="PRINTS" id="PR00143">
    <property type="entry name" value="CITRTSNTHASE"/>
</dbReference>
<gene>
    <name evidence="7" type="ORF">CCO03_15180</name>
</gene>
<dbReference type="Proteomes" id="UP000196138">
    <property type="component" value="Chromosome"/>
</dbReference>
<evidence type="ECO:0000256" key="5">
    <source>
        <dbReference type="SAM" id="MobiDB-lite"/>
    </source>
</evidence>
<dbReference type="InterPro" id="IPR009061">
    <property type="entry name" value="DNA-bd_dom_put_sf"/>
</dbReference>
<name>A0A1Y0EQB2_9BURK</name>
<dbReference type="InterPro" id="IPR002020">
    <property type="entry name" value="Citrate_synthase"/>
</dbReference>
<proteinExistence type="inferred from homology"/>
<dbReference type="PANTHER" id="PTHR11739:SF4">
    <property type="entry name" value="CITRATE SYNTHASE, PEROXISOMAL"/>
    <property type="match status" value="1"/>
</dbReference>
<dbReference type="Gene3D" id="1.10.230.10">
    <property type="entry name" value="Cytochrome P450-Terp, domain 2"/>
    <property type="match status" value="1"/>
</dbReference>
<evidence type="ECO:0000256" key="4">
    <source>
        <dbReference type="ARBA" id="ARBA00022679"/>
    </source>
</evidence>
<keyword evidence="4" id="KW-0808">Transferase</keyword>
<dbReference type="InterPro" id="IPR016142">
    <property type="entry name" value="Citrate_synth-like_lrg_a-sub"/>
</dbReference>
<dbReference type="GO" id="GO:0006099">
    <property type="term" value="P:tricarboxylic acid cycle"/>
    <property type="evidence" value="ECO:0007669"/>
    <property type="project" value="UniProtKB-UniPathway"/>
</dbReference>
<reference evidence="7 8" key="1">
    <citation type="submission" date="2017-05" db="EMBL/GenBank/DDBJ databases">
        <authorList>
            <person name="Song R."/>
            <person name="Chenine A.L."/>
            <person name="Ruprecht R.M."/>
        </authorList>
    </citation>
    <scope>NUCLEOTIDE SEQUENCE [LARGE SCALE GENOMIC DNA]</scope>
    <source>
        <strain evidence="7 8">DSM 26136</strain>
    </source>
</reference>
<dbReference type="Pfam" id="PF12728">
    <property type="entry name" value="HTH_17"/>
    <property type="match status" value="1"/>
</dbReference>
<organism evidence="7 8">
    <name type="scientific">Comamonas serinivorans</name>
    <dbReference type="NCBI Taxonomy" id="1082851"/>
    <lineage>
        <taxon>Bacteria</taxon>
        <taxon>Pseudomonadati</taxon>
        <taxon>Pseudomonadota</taxon>
        <taxon>Betaproteobacteria</taxon>
        <taxon>Burkholderiales</taxon>
        <taxon>Comamonadaceae</taxon>
        <taxon>Comamonas</taxon>
    </lineage>
</organism>
<dbReference type="Gene3D" id="1.10.580.10">
    <property type="entry name" value="Citrate Synthase, domain 1"/>
    <property type="match status" value="1"/>
</dbReference>
<dbReference type="GO" id="GO:0005829">
    <property type="term" value="C:cytosol"/>
    <property type="evidence" value="ECO:0007669"/>
    <property type="project" value="TreeGrafter"/>
</dbReference>
<feature type="compositionally biased region" description="Basic and acidic residues" evidence="5">
    <location>
        <begin position="223"/>
        <end position="244"/>
    </location>
</feature>
<evidence type="ECO:0000313" key="7">
    <source>
        <dbReference type="EMBL" id="ARU05844.1"/>
    </source>
</evidence>
<dbReference type="CDD" id="cd06102">
    <property type="entry name" value="citrate_synt_like_2"/>
    <property type="match status" value="1"/>
</dbReference>
<sequence>MCPKLGQRAGARFGRLAAMPTPRPSRRTIPAAPVAPDPSAGAPEAPWLSAAEAARLLGIQRGSLYSYVSRGQLQAERLPGERASRYLRSDVMRLVRERRTVRNPARVAQAALEWGRPVLDSAVTLVDEGKLYYRGVEAVAWSDHATLEDTARLLWQGIAPALGPSGGAQAHGGVAEATPIQGQPPTVCAEAAPAPHAQPRSLDETGRASDERATGPLFASRVQEGHARAPRRGTDEEATRAHGDGADEAVAVAKANETGTDEVAGMAVDAERADQADAAVATAAADVARQVALALARWHAPHALAHAAWPDVRTPDGLAWAMLGHMATALLDDEPVGSPRGADPGEALHRRLARRWGASAHAADVLRRALVLCADHELNASSFAVRVVASSGASLHASLGAGLAALSGPLHGGMTQRIEAQWDAWHGRTAAQGLSPSLRAQLARRPGGLAPGYCAGFGHPLYPQGDPRAASLLRQLPPDAARERLLAQVLAHTGQHPSLDYALVAVRRALHLPMGSAFVLFALGRTVGWIAHAQEQRDSGQLIRPRARYVGVAPQADQPPEPTWPGARRVHFG</sequence>
<dbReference type="InterPro" id="IPR036969">
    <property type="entry name" value="Citrate_synthase_sf"/>
</dbReference>
<dbReference type="EMBL" id="CP021455">
    <property type="protein sequence ID" value="ARU05844.1"/>
    <property type="molecule type" value="Genomic_DNA"/>
</dbReference>
<feature type="region of interest" description="Disordered" evidence="5">
    <location>
        <begin position="1"/>
        <end position="41"/>
    </location>
</feature>
<evidence type="ECO:0000256" key="3">
    <source>
        <dbReference type="ARBA" id="ARBA00012972"/>
    </source>
</evidence>
<accession>A0A1Y0EQB2</accession>
<dbReference type="GO" id="GO:0005975">
    <property type="term" value="P:carbohydrate metabolic process"/>
    <property type="evidence" value="ECO:0007669"/>
    <property type="project" value="TreeGrafter"/>
</dbReference>
<evidence type="ECO:0000256" key="2">
    <source>
        <dbReference type="ARBA" id="ARBA00010566"/>
    </source>
</evidence>
<dbReference type="EC" id="2.3.3.16" evidence="3"/>
<dbReference type="SUPFAM" id="SSF48256">
    <property type="entry name" value="Citrate synthase"/>
    <property type="match status" value="2"/>
</dbReference>
<protein>
    <recommendedName>
        <fullName evidence="3">citrate synthase (unknown stereospecificity)</fullName>
        <ecNumber evidence="3">2.3.3.16</ecNumber>
    </recommendedName>
</protein>
<feature type="region of interest" description="Disordered" evidence="5">
    <location>
        <begin position="190"/>
        <end position="244"/>
    </location>
</feature>
<dbReference type="AlphaFoldDB" id="A0A1Y0EQB2"/>
<dbReference type="SUPFAM" id="SSF46955">
    <property type="entry name" value="Putative DNA-binding domain"/>
    <property type="match status" value="1"/>
</dbReference>
<dbReference type="InterPro" id="IPR016143">
    <property type="entry name" value="Citrate_synth-like_sm_a-sub"/>
</dbReference>
<comment type="pathway">
    <text evidence="1">Carbohydrate metabolism; tricarboxylic acid cycle; isocitrate from oxaloacetate: step 1/2.</text>
</comment>
<keyword evidence="8" id="KW-1185">Reference proteome</keyword>
<comment type="similarity">
    <text evidence="2">Belongs to the citrate synthase family.</text>
</comment>
<feature type="domain" description="Helix-turn-helix" evidence="6">
    <location>
        <begin position="47"/>
        <end position="99"/>
    </location>
</feature>
<dbReference type="PANTHER" id="PTHR11739">
    <property type="entry name" value="CITRATE SYNTHASE"/>
    <property type="match status" value="1"/>
</dbReference>
<dbReference type="UniPathway" id="UPA00223">
    <property type="reaction ID" value="UER00717"/>
</dbReference>
<evidence type="ECO:0000259" key="6">
    <source>
        <dbReference type="Pfam" id="PF12728"/>
    </source>
</evidence>
<evidence type="ECO:0000313" key="8">
    <source>
        <dbReference type="Proteomes" id="UP000196138"/>
    </source>
</evidence>